<evidence type="ECO:0000259" key="1">
    <source>
        <dbReference type="Pfam" id="PF07717"/>
    </source>
</evidence>
<organism evidence="2 3">
    <name type="scientific">Aphanomyces astaci</name>
    <name type="common">Crayfish plague agent</name>
    <dbReference type="NCBI Taxonomy" id="112090"/>
    <lineage>
        <taxon>Eukaryota</taxon>
        <taxon>Sar</taxon>
        <taxon>Stramenopiles</taxon>
        <taxon>Oomycota</taxon>
        <taxon>Saprolegniomycetes</taxon>
        <taxon>Saprolegniales</taxon>
        <taxon>Verrucalvaceae</taxon>
        <taxon>Aphanomyces</taxon>
    </lineage>
</organism>
<dbReference type="VEuPathDB" id="FungiDB:H257_08347"/>
<proteinExistence type="predicted"/>
<feature type="domain" description="DEAD-box helicase OB fold" evidence="1">
    <location>
        <begin position="15"/>
        <end position="73"/>
    </location>
</feature>
<dbReference type="EMBL" id="VJMI01010036">
    <property type="protein sequence ID" value="KAF0757136.1"/>
    <property type="molecule type" value="Genomic_DNA"/>
</dbReference>
<dbReference type="AlphaFoldDB" id="A0A6A5ARP1"/>
<evidence type="ECO:0000313" key="2">
    <source>
        <dbReference type="EMBL" id="KAF0757136.1"/>
    </source>
</evidence>
<feature type="non-terminal residue" evidence="2">
    <location>
        <position position="1"/>
    </location>
</feature>
<comment type="caution">
    <text evidence="2">The sequence shown here is derived from an EMBL/GenBank/DDBJ whole genome shotgun (WGS) entry which is preliminary data.</text>
</comment>
<protein>
    <recommendedName>
        <fullName evidence="1">DEAD-box helicase OB fold domain-containing protein</fullName>
    </recommendedName>
</protein>
<gene>
    <name evidence="2" type="ORF">AaE_004367</name>
</gene>
<dbReference type="Pfam" id="PF07717">
    <property type="entry name" value="OB_NTP_bind"/>
    <property type="match status" value="1"/>
</dbReference>
<sequence>ATREKSALNGTQAYHTMCLPKKEEVKVHPSSVMFMRNPAPRYVLFNELVFTSKQYIRGVVPIEKEWLVDAAPKFFTKVGGHVN</sequence>
<accession>A0A6A5ARP1</accession>
<dbReference type="Proteomes" id="UP000469452">
    <property type="component" value="Unassembled WGS sequence"/>
</dbReference>
<evidence type="ECO:0000313" key="3">
    <source>
        <dbReference type="Proteomes" id="UP000469452"/>
    </source>
</evidence>
<reference evidence="2 3" key="1">
    <citation type="submission" date="2019-06" db="EMBL/GenBank/DDBJ databases">
        <title>Genomics analysis of Aphanomyces spp. identifies a new class of oomycete effector associated with host adaptation.</title>
        <authorList>
            <person name="Gaulin E."/>
        </authorList>
    </citation>
    <scope>NUCLEOTIDE SEQUENCE [LARGE SCALE GENOMIC DNA]</scope>
    <source>
        <strain evidence="2 3">E</strain>
    </source>
</reference>
<name>A0A6A5ARP1_APHAT</name>
<dbReference type="InterPro" id="IPR011709">
    <property type="entry name" value="DEAD-box_helicase_OB_fold"/>
</dbReference>